<dbReference type="CDD" id="cd16448">
    <property type="entry name" value="RING-H2"/>
    <property type="match status" value="1"/>
</dbReference>
<feature type="compositionally biased region" description="Polar residues" evidence="2">
    <location>
        <begin position="45"/>
        <end position="62"/>
    </location>
</feature>
<dbReference type="Proteomes" id="UP000250321">
    <property type="component" value="Unassembled WGS sequence"/>
</dbReference>
<keyword evidence="1" id="KW-0479">Metal-binding</keyword>
<feature type="region of interest" description="Disordered" evidence="2">
    <location>
        <begin position="563"/>
        <end position="593"/>
    </location>
</feature>
<keyword evidence="5" id="KW-1185">Reference proteome</keyword>
<dbReference type="EMBL" id="PJQY01002067">
    <property type="protein sequence ID" value="PQP96703.1"/>
    <property type="molecule type" value="Genomic_DNA"/>
</dbReference>
<accession>A0A314XZ25</accession>
<keyword evidence="1" id="KW-0863">Zinc-finger</keyword>
<comment type="caution">
    <text evidence="4">The sequence shown here is derived from an EMBL/GenBank/DDBJ whole genome shotgun (WGS) entry which is preliminary data.</text>
</comment>
<keyword evidence="1" id="KW-0862">Zinc</keyword>
<name>A0A314XZ25_PRUYE</name>
<feature type="compositionally biased region" description="Polar residues" evidence="2">
    <location>
        <begin position="755"/>
        <end position="768"/>
    </location>
</feature>
<dbReference type="GO" id="GO:0008270">
    <property type="term" value="F:zinc ion binding"/>
    <property type="evidence" value="ECO:0007669"/>
    <property type="project" value="UniProtKB-KW"/>
</dbReference>
<dbReference type="AlphaFoldDB" id="A0A314XZ25"/>
<dbReference type="OrthoDB" id="1887047at2759"/>
<evidence type="ECO:0000259" key="3">
    <source>
        <dbReference type="PROSITE" id="PS50089"/>
    </source>
</evidence>
<evidence type="ECO:0000313" key="4">
    <source>
        <dbReference type="EMBL" id="PQP96703.1"/>
    </source>
</evidence>
<feature type="domain" description="RING-type" evidence="3">
    <location>
        <begin position="847"/>
        <end position="902"/>
    </location>
</feature>
<protein>
    <recommendedName>
        <fullName evidence="3">RING-type domain-containing protein</fullName>
    </recommendedName>
</protein>
<proteinExistence type="predicted"/>
<evidence type="ECO:0000256" key="1">
    <source>
        <dbReference type="PROSITE-ProRule" id="PRU00175"/>
    </source>
</evidence>
<dbReference type="InterPro" id="IPR001841">
    <property type="entry name" value="Znf_RING"/>
</dbReference>
<gene>
    <name evidence="4" type="ORF">Pyn_03494</name>
</gene>
<organism evidence="4 5">
    <name type="scientific">Prunus yedoensis var. nudiflora</name>
    <dbReference type="NCBI Taxonomy" id="2094558"/>
    <lineage>
        <taxon>Eukaryota</taxon>
        <taxon>Viridiplantae</taxon>
        <taxon>Streptophyta</taxon>
        <taxon>Embryophyta</taxon>
        <taxon>Tracheophyta</taxon>
        <taxon>Spermatophyta</taxon>
        <taxon>Magnoliopsida</taxon>
        <taxon>eudicotyledons</taxon>
        <taxon>Gunneridae</taxon>
        <taxon>Pentapetalae</taxon>
        <taxon>rosids</taxon>
        <taxon>fabids</taxon>
        <taxon>Rosales</taxon>
        <taxon>Rosaceae</taxon>
        <taxon>Amygdaloideae</taxon>
        <taxon>Amygdaleae</taxon>
        <taxon>Prunus</taxon>
    </lineage>
</organism>
<dbReference type="PROSITE" id="PS50089">
    <property type="entry name" value="ZF_RING_2"/>
    <property type="match status" value="1"/>
</dbReference>
<dbReference type="PANTHER" id="PTHR31150:SF19">
    <property type="entry name" value="RING-TYPE DOMAIN-CONTAINING PROTEIN"/>
    <property type="match status" value="1"/>
</dbReference>
<reference evidence="4 5" key="1">
    <citation type="submission" date="2018-02" db="EMBL/GenBank/DDBJ databases">
        <title>Draft genome of wild Prunus yedoensis var. nudiflora.</title>
        <authorList>
            <person name="Baek S."/>
            <person name="Kim J.-H."/>
            <person name="Choi K."/>
            <person name="Kim G.-B."/>
            <person name="Cho A."/>
            <person name="Jang H."/>
            <person name="Shin C.-H."/>
            <person name="Yu H.-J."/>
            <person name="Mun J.-H."/>
        </authorList>
    </citation>
    <scope>NUCLEOTIDE SEQUENCE [LARGE SCALE GENOMIC DNA]</scope>
    <source>
        <strain evidence="5">cv. Jeju island</strain>
        <tissue evidence="4">Leaf</tissue>
    </source>
</reference>
<evidence type="ECO:0000313" key="5">
    <source>
        <dbReference type="Proteomes" id="UP000250321"/>
    </source>
</evidence>
<dbReference type="PANTHER" id="PTHR31150">
    <property type="entry name" value="EXPRESSED PROTEIN"/>
    <property type="match status" value="1"/>
</dbReference>
<evidence type="ECO:0000256" key="2">
    <source>
        <dbReference type="SAM" id="MobiDB-lite"/>
    </source>
</evidence>
<feature type="region of interest" description="Disordered" evidence="2">
    <location>
        <begin position="614"/>
        <end position="640"/>
    </location>
</feature>
<sequence length="907" mass="97408">MSEPGGPRTESFKISQTAPNPKPLLPLLNQKKDEKRNKEKKRKTTPSISLPSLRTPQSSEMANDTLKHGDDPPGSTSPLPWLKESEIPVKNDEVANFMGTLNNRNASGVDDITMPCTTTPFSLFPFGDMYGTTNPYAMEMPLTGINLMTDLTPFSNSQNPFFDYDSVYAEGHTPVLPSPVSNFLGLEGNKTEFSQYHTLDYSVPPDNVVSAMSDVNIIQKSSVDRKSVTAKGNSAAALESIQQSEELNSNTGRPQLLRNFISDGVSNTVSCHAIDGVDIALNNNFMASEVQEDCLDKFDASLLTLGIGQKTEDLSKSNRSGINVTNNFGRVALPQPNTFYGRKEDRGSLNPSSDVAAGLPCLQNNVGGFAVMKNNMPQHDDQHHFLMPGNRNVCLGVEGNWDTRSAYIDPNDSFQYSPTVSFIPVGSSLAELPDSGWSTNGLALSPSLSTSTCLPVSETSRNLFSDSSMVFPPIGVTRSTSLHDKFGKLSTANQGIAAQVAERGHVPGKFWFSQLPSNSCQPQVIGAVQSSTDLSRSVMTGEEIPITKLNRNVQGSSALVGTSLKRVAEEPPAVASQAQRKRRRGQSSVGPFAPNFPLQVPSLHLSNASNLTVPAPTAPSLPHQVKSTASLPPLPQTSQSLPLQAKGTASLQPVSENAPSLPTLVRRTAVLPPLSQIAPSLPSQAKTIASHQPLPTTASYLRLKGSTTSLPSVSQNARSLPSMRQIVPPVPSEAKTTQSHPPLPQAAPNLRSRARSITSLPTLSQNAPPHTPLPRMVPPLSSQPSSAPPLPQKIWTAKPLPEKPQTASHLSPQIAPPLPSQPQTGSTFHIKWRGFGQTQTPPIGHKCLICKRDLSFTPEGPVFVPAIRPVVAVLPCGHTFHDHCLRLITPEEEVKNPPCIPCAIGES</sequence>
<feature type="region of interest" description="Disordered" evidence="2">
    <location>
        <begin position="730"/>
        <end position="828"/>
    </location>
</feature>
<dbReference type="SUPFAM" id="SSF57850">
    <property type="entry name" value="RING/U-box"/>
    <property type="match status" value="1"/>
</dbReference>
<feature type="region of interest" description="Disordered" evidence="2">
    <location>
        <begin position="1"/>
        <end position="82"/>
    </location>
</feature>